<evidence type="ECO:0000256" key="7">
    <source>
        <dbReference type="ARBA" id="ARBA00023136"/>
    </source>
</evidence>
<evidence type="ECO:0000313" key="11">
    <source>
        <dbReference type="EMBL" id="RFT45885.1"/>
    </source>
</evidence>
<gene>
    <name evidence="10" type="primary">mscL</name>
    <name evidence="11" type="ORF">CHT91_03470</name>
    <name evidence="10" type="ORF">V7F78_08045</name>
</gene>
<feature type="transmembrane region" description="Helical" evidence="9">
    <location>
        <begin position="58"/>
        <end position="81"/>
    </location>
</feature>
<dbReference type="InterPro" id="IPR037673">
    <property type="entry name" value="MSC/AndL"/>
</dbReference>
<comment type="caution">
    <text evidence="11">The sequence shown here is derived from an EMBL/GenBank/DDBJ whole genome shotgun (WGS) entry which is preliminary data.</text>
</comment>
<dbReference type="EMBL" id="JBAKUA010000010">
    <property type="protein sequence ID" value="MEH1546959.1"/>
    <property type="molecule type" value="Genomic_DNA"/>
</dbReference>
<organism evidence="11 12">
    <name type="scientific">Cutibacterium avidum</name>
    <dbReference type="NCBI Taxonomy" id="33010"/>
    <lineage>
        <taxon>Bacteria</taxon>
        <taxon>Bacillati</taxon>
        <taxon>Actinomycetota</taxon>
        <taxon>Actinomycetes</taxon>
        <taxon>Propionibacteriales</taxon>
        <taxon>Propionibacteriaceae</taxon>
        <taxon>Cutibacterium</taxon>
    </lineage>
</organism>
<sequence length="122" mass="13286">MKGFKDFLMRGNLIELAVAFILGGAFSTVVKSFTTVIMDLLGRIGGTPNFSGWVPGGVHVGAFITDVISFFVMSLVIYFGLIKPVEIATKKLKHTEEEAVAAPTTADLLIEIRDELRSRPVQ</sequence>
<keyword evidence="6" id="KW-0406">Ion transport</keyword>
<dbReference type="Gene3D" id="1.10.1200.120">
    <property type="entry name" value="Large-conductance mechanosensitive channel, MscL, domain 1"/>
    <property type="match status" value="1"/>
</dbReference>
<evidence type="ECO:0000256" key="1">
    <source>
        <dbReference type="ARBA" id="ARBA00004141"/>
    </source>
</evidence>
<evidence type="ECO:0000256" key="8">
    <source>
        <dbReference type="ARBA" id="ARBA00023303"/>
    </source>
</evidence>
<dbReference type="PANTHER" id="PTHR30266:SF2">
    <property type="entry name" value="LARGE-CONDUCTANCE MECHANOSENSITIVE CHANNEL"/>
    <property type="match status" value="1"/>
</dbReference>
<dbReference type="Proteomes" id="UP001309299">
    <property type="component" value="Unassembled WGS sequence"/>
</dbReference>
<dbReference type="InterPro" id="IPR036019">
    <property type="entry name" value="MscL_channel"/>
</dbReference>
<keyword evidence="2" id="KW-0813">Transport</keyword>
<keyword evidence="8" id="KW-0407">Ion channel</keyword>
<accession>A0A3E2DKI7</accession>
<keyword evidence="5 9" id="KW-1133">Transmembrane helix</keyword>
<evidence type="ECO:0000256" key="2">
    <source>
        <dbReference type="ARBA" id="ARBA00022448"/>
    </source>
</evidence>
<dbReference type="GO" id="GO:0016020">
    <property type="term" value="C:membrane"/>
    <property type="evidence" value="ECO:0007669"/>
    <property type="project" value="UniProtKB-SubCell"/>
</dbReference>
<keyword evidence="7 9" id="KW-0472">Membrane</keyword>
<dbReference type="SUPFAM" id="SSF81330">
    <property type="entry name" value="Gated mechanosensitive channel"/>
    <property type="match status" value="1"/>
</dbReference>
<dbReference type="EMBL" id="NOWI01000003">
    <property type="protein sequence ID" value="RFT45885.1"/>
    <property type="molecule type" value="Genomic_DNA"/>
</dbReference>
<name>A0A3E2DKI7_9ACTN</name>
<protein>
    <submittedName>
        <fullName evidence="10">Large conductance mechanosensitive channel protein MscL</fullName>
    </submittedName>
    <submittedName>
        <fullName evidence="11">Mechanosensitive ion channel protein MscL</fullName>
    </submittedName>
</protein>
<evidence type="ECO:0000313" key="12">
    <source>
        <dbReference type="Proteomes" id="UP000259211"/>
    </source>
</evidence>
<dbReference type="PANTHER" id="PTHR30266">
    <property type="entry name" value="MECHANOSENSITIVE CHANNEL MSCL"/>
    <property type="match status" value="1"/>
</dbReference>
<dbReference type="Proteomes" id="UP000259211">
    <property type="component" value="Unassembled WGS sequence"/>
</dbReference>
<proteinExistence type="predicted"/>
<dbReference type="GO" id="GO:0008381">
    <property type="term" value="F:mechanosensitive monoatomic ion channel activity"/>
    <property type="evidence" value="ECO:0007669"/>
    <property type="project" value="InterPro"/>
</dbReference>
<reference evidence="10" key="2">
    <citation type="submission" date="2024-02" db="EMBL/GenBank/DDBJ databases">
        <title>Bacterial skin colonization with Propionibacterium avidum as a risk factor for Periprosthetic Joint Infections - a single-center prospective study.</title>
        <authorList>
            <person name="Achermann Y."/>
        </authorList>
    </citation>
    <scope>NUCLEOTIDE SEQUENCE</scope>
    <source>
        <strain evidence="10">PAVI-2017310195</strain>
    </source>
</reference>
<dbReference type="AlphaFoldDB" id="A0A3E2DKI7"/>
<dbReference type="RefSeq" id="WP_016667066.1">
    <property type="nucleotide sequence ID" value="NZ_AP024308.1"/>
</dbReference>
<keyword evidence="3" id="KW-1003">Cell membrane</keyword>
<evidence type="ECO:0000256" key="5">
    <source>
        <dbReference type="ARBA" id="ARBA00022989"/>
    </source>
</evidence>
<evidence type="ECO:0000256" key="6">
    <source>
        <dbReference type="ARBA" id="ARBA00023065"/>
    </source>
</evidence>
<evidence type="ECO:0000256" key="9">
    <source>
        <dbReference type="SAM" id="Phobius"/>
    </source>
</evidence>
<evidence type="ECO:0000256" key="4">
    <source>
        <dbReference type="ARBA" id="ARBA00022692"/>
    </source>
</evidence>
<dbReference type="Pfam" id="PF01741">
    <property type="entry name" value="MscL"/>
    <property type="match status" value="1"/>
</dbReference>
<comment type="subcellular location">
    <subcellularLocation>
        <location evidence="1">Membrane</location>
        <topology evidence="1">Multi-pass membrane protein</topology>
    </subcellularLocation>
</comment>
<dbReference type="NCBIfam" id="TIGR00220">
    <property type="entry name" value="mscL"/>
    <property type="match status" value="1"/>
</dbReference>
<reference evidence="11 12" key="1">
    <citation type="submission" date="2017-07" db="EMBL/GenBank/DDBJ databases">
        <authorList>
            <person name="Sun Z.S."/>
            <person name="Albrecht U."/>
            <person name="Echele G."/>
            <person name="Lee C.C."/>
        </authorList>
    </citation>
    <scope>NUCLEOTIDE SEQUENCE [LARGE SCALE GENOMIC DNA]</scope>
    <source>
        <strain evidence="11 12">P16-029</strain>
    </source>
</reference>
<dbReference type="InterPro" id="IPR001185">
    <property type="entry name" value="MS_channel"/>
</dbReference>
<evidence type="ECO:0000313" key="10">
    <source>
        <dbReference type="EMBL" id="MEH1546959.1"/>
    </source>
</evidence>
<keyword evidence="4 9" id="KW-0812">Transmembrane</keyword>
<feature type="transmembrane region" description="Helical" evidence="9">
    <location>
        <begin position="12"/>
        <end position="38"/>
    </location>
</feature>
<evidence type="ECO:0000256" key="3">
    <source>
        <dbReference type="ARBA" id="ARBA00022475"/>
    </source>
</evidence>